<dbReference type="AlphaFoldDB" id="A0A2T2XCY9"/>
<evidence type="ECO:0008006" key="8">
    <source>
        <dbReference type="Google" id="ProtNLM"/>
    </source>
</evidence>
<dbReference type="GO" id="GO:0000166">
    <property type="term" value="F:nucleotide binding"/>
    <property type="evidence" value="ECO:0007669"/>
    <property type="project" value="UniProtKB-KW"/>
</dbReference>
<comment type="caution">
    <text evidence="6">The sequence shown here is derived from an EMBL/GenBank/DDBJ whole genome shotgun (WGS) entry which is preliminary data.</text>
</comment>
<keyword evidence="2" id="KW-1277">Toxin-antitoxin system</keyword>
<keyword evidence="3" id="KW-0540">Nuclease</keyword>
<dbReference type="PANTHER" id="PTHR34139:SF1">
    <property type="entry name" value="RNASE MJ1380-RELATED"/>
    <property type="match status" value="1"/>
</dbReference>
<proteinExistence type="predicted"/>
<dbReference type="EMBL" id="PXYW01000044">
    <property type="protein sequence ID" value="PSR32365.1"/>
    <property type="molecule type" value="Genomic_DNA"/>
</dbReference>
<dbReference type="InterPro" id="IPR008201">
    <property type="entry name" value="HepT-like"/>
</dbReference>
<sequence length="72" mass="8459">MGRKFRYCENQTVTDDTLLLDAILWNLTALGETAGRLDRSWTNRYFHVPWEAITGIRHRMVHDYGHVDPDIV</sequence>
<keyword evidence="4" id="KW-0547">Nucleotide-binding</keyword>
<keyword evidence="5" id="KW-0378">Hydrolase</keyword>
<dbReference type="Pfam" id="PF01934">
    <property type="entry name" value="HepT-like"/>
    <property type="match status" value="1"/>
</dbReference>
<dbReference type="Proteomes" id="UP000242972">
    <property type="component" value="Unassembled WGS sequence"/>
</dbReference>
<dbReference type="InterPro" id="IPR051813">
    <property type="entry name" value="HepT_RNase_toxin"/>
</dbReference>
<evidence type="ECO:0000256" key="5">
    <source>
        <dbReference type="ARBA" id="ARBA00022801"/>
    </source>
</evidence>
<keyword evidence="1" id="KW-0597">Phosphoprotein</keyword>
<dbReference type="GO" id="GO:0110001">
    <property type="term" value="C:toxin-antitoxin complex"/>
    <property type="evidence" value="ECO:0007669"/>
    <property type="project" value="InterPro"/>
</dbReference>
<protein>
    <recommendedName>
        <fullName evidence="8">DUF86 domain-containing protein</fullName>
    </recommendedName>
</protein>
<accession>A0A2T2XCY9</accession>
<dbReference type="GO" id="GO:0004540">
    <property type="term" value="F:RNA nuclease activity"/>
    <property type="evidence" value="ECO:0007669"/>
    <property type="project" value="InterPro"/>
</dbReference>
<evidence type="ECO:0000256" key="3">
    <source>
        <dbReference type="ARBA" id="ARBA00022722"/>
    </source>
</evidence>
<evidence type="ECO:0000313" key="6">
    <source>
        <dbReference type="EMBL" id="PSR32365.1"/>
    </source>
</evidence>
<gene>
    <name evidence="6" type="ORF">C7B46_14650</name>
</gene>
<evidence type="ECO:0000313" key="7">
    <source>
        <dbReference type="Proteomes" id="UP000242972"/>
    </source>
</evidence>
<reference evidence="6 7" key="1">
    <citation type="journal article" date="2014" name="BMC Genomics">
        <title>Comparison of environmental and isolate Sulfobacillus genomes reveals diverse carbon, sulfur, nitrogen, and hydrogen metabolisms.</title>
        <authorList>
            <person name="Justice N.B."/>
            <person name="Norman A."/>
            <person name="Brown C.T."/>
            <person name="Singh A."/>
            <person name="Thomas B.C."/>
            <person name="Banfield J.F."/>
        </authorList>
    </citation>
    <scope>NUCLEOTIDE SEQUENCE [LARGE SCALE GENOMIC DNA]</scope>
    <source>
        <strain evidence="6">AMDSBA4</strain>
    </source>
</reference>
<dbReference type="PANTHER" id="PTHR34139">
    <property type="entry name" value="UPF0331 PROTEIN MJ0127"/>
    <property type="match status" value="1"/>
</dbReference>
<name>A0A2T2XCY9_9FIRM</name>
<organism evidence="6 7">
    <name type="scientific">Sulfobacillus benefaciens</name>
    <dbReference type="NCBI Taxonomy" id="453960"/>
    <lineage>
        <taxon>Bacteria</taxon>
        <taxon>Bacillati</taxon>
        <taxon>Bacillota</taxon>
        <taxon>Clostridia</taxon>
        <taxon>Eubacteriales</taxon>
        <taxon>Clostridiales Family XVII. Incertae Sedis</taxon>
        <taxon>Sulfobacillus</taxon>
    </lineage>
</organism>
<evidence type="ECO:0000256" key="4">
    <source>
        <dbReference type="ARBA" id="ARBA00022741"/>
    </source>
</evidence>
<dbReference type="GO" id="GO:0016787">
    <property type="term" value="F:hydrolase activity"/>
    <property type="evidence" value="ECO:0007669"/>
    <property type="project" value="UniProtKB-KW"/>
</dbReference>
<evidence type="ECO:0000256" key="2">
    <source>
        <dbReference type="ARBA" id="ARBA00022649"/>
    </source>
</evidence>
<evidence type="ECO:0000256" key="1">
    <source>
        <dbReference type="ARBA" id="ARBA00022553"/>
    </source>
</evidence>